<comment type="subcellular location">
    <subcellularLocation>
        <location evidence="1">Cytoplasm</location>
    </subcellularLocation>
    <subcellularLocation>
        <location evidence="2">Golgi apparatus</location>
    </subcellularLocation>
</comment>
<dbReference type="GO" id="GO:0005794">
    <property type="term" value="C:Golgi apparatus"/>
    <property type="evidence" value="ECO:0007669"/>
    <property type="project" value="UniProtKB-SubCell"/>
</dbReference>
<evidence type="ECO:0000256" key="3">
    <source>
        <dbReference type="ARBA" id="ARBA00005599"/>
    </source>
</evidence>
<evidence type="ECO:0000256" key="5">
    <source>
        <dbReference type="ARBA" id="ARBA00022490"/>
    </source>
</evidence>
<evidence type="ECO:0000256" key="4">
    <source>
        <dbReference type="ARBA" id="ARBA00014130"/>
    </source>
</evidence>
<keyword evidence="11" id="KW-1185">Reference proteome</keyword>
<keyword evidence="6" id="KW-0333">Golgi apparatus</keyword>
<dbReference type="AlphaFoldDB" id="A0A8S9X3X9"/>
<evidence type="ECO:0000256" key="8">
    <source>
        <dbReference type="SAM" id="Coils"/>
    </source>
</evidence>
<dbReference type="Proteomes" id="UP000466442">
    <property type="component" value="Linkage Group LG12"/>
</dbReference>
<name>A0A8S9X3X9_APOLU</name>
<dbReference type="InterPro" id="IPR007033">
    <property type="entry name" value="GORAB"/>
</dbReference>
<evidence type="ECO:0000313" key="11">
    <source>
        <dbReference type="Proteomes" id="UP000466442"/>
    </source>
</evidence>
<proteinExistence type="inferred from homology"/>
<evidence type="ECO:0000256" key="9">
    <source>
        <dbReference type="SAM" id="MobiDB-lite"/>
    </source>
</evidence>
<evidence type="ECO:0000256" key="7">
    <source>
        <dbReference type="ARBA" id="ARBA00023054"/>
    </source>
</evidence>
<dbReference type="PANTHER" id="PTHR21470">
    <property type="entry name" value="RAB6-INTERACTING PROTEIN GORAB"/>
    <property type="match status" value="1"/>
</dbReference>
<dbReference type="PANTHER" id="PTHR21470:SF2">
    <property type="entry name" value="RAB6-INTERACTING GOLGIN"/>
    <property type="match status" value="1"/>
</dbReference>
<dbReference type="EMBL" id="WIXP02000012">
    <property type="protein sequence ID" value="KAF6202305.1"/>
    <property type="molecule type" value="Genomic_DNA"/>
</dbReference>
<feature type="compositionally biased region" description="Basic and acidic residues" evidence="9">
    <location>
        <begin position="125"/>
        <end position="134"/>
    </location>
</feature>
<comment type="similarity">
    <text evidence="3">Belongs to the GORAB family.</text>
</comment>
<sequence length="149" mass="16678">MNAVRTSLLHGASITKKIPSKEENNFNLVVSELKKLEHDFSTDVAVLRQQIELASSDFTDAQKRFDRLEKDYVAAKCELFVKKERKEQLATHLCSVIKQNEMEKAKTISGMVGKLELAACPFEKPIPEEPKASDLSEGATSEEDIVPVE</sequence>
<accession>A0A8S9X3X9</accession>
<gene>
    <name evidence="10" type="ORF">GE061_004703</name>
</gene>
<evidence type="ECO:0000256" key="1">
    <source>
        <dbReference type="ARBA" id="ARBA00004496"/>
    </source>
</evidence>
<feature type="coiled-coil region" evidence="8">
    <location>
        <begin position="51"/>
        <end position="78"/>
    </location>
</feature>
<evidence type="ECO:0000256" key="2">
    <source>
        <dbReference type="ARBA" id="ARBA00004555"/>
    </source>
</evidence>
<evidence type="ECO:0000256" key="6">
    <source>
        <dbReference type="ARBA" id="ARBA00023034"/>
    </source>
</evidence>
<evidence type="ECO:0000313" key="10">
    <source>
        <dbReference type="EMBL" id="KAF6202305.1"/>
    </source>
</evidence>
<feature type="compositionally biased region" description="Acidic residues" evidence="9">
    <location>
        <begin position="140"/>
        <end position="149"/>
    </location>
</feature>
<protein>
    <recommendedName>
        <fullName evidence="4">RAB6-interacting golgin</fullName>
    </recommendedName>
</protein>
<organism evidence="10 11">
    <name type="scientific">Apolygus lucorum</name>
    <name type="common">Small green plant bug</name>
    <name type="synonym">Lygocoris lucorum</name>
    <dbReference type="NCBI Taxonomy" id="248454"/>
    <lineage>
        <taxon>Eukaryota</taxon>
        <taxon>Metazoa</taxon>
        <taxon>Ecdysozoa</taxon>
        <taxon>Arthropoda</taxon>
        <taxon>Hexapoda</taxon>
        <taxon>Insecta</taxon>
        <taxon>Pterygota</taxon>
        <taxon>Neoptera</taxon>
        <taxon>Paraneoptera</taxon>
        <taxon>Hemiptera</taxon>
        <taxon>Heteroptera</taxon>
        <taxon>Panheteroptera</taxon>
        <taxon>Cimicomorpha</taxon>
        <taxon>Miridae</taxon>
        <taxon>Mirini</taxon>
        <taxon>Apolygus</taxon>
    </lineage>
</organism>
<dbReference type="GO" id="GO:1905515">
    <property type="term" value="P:non-motile cilium assembly"/>
    <property type="evidence" value="ECO:0007669"/>
    <property type="project" value="TreeGrafter"/>
</dbReference>
<feature type="region of interest" description="Disordered" evidence="9">
    <location>
        <begin position="125"/>
        <end position="149"/>
    </location>
</feature>
<comment type="caution">
    <text evidence="10">The sequence shown here is derived from an EMBL/GenBank/DDBJ whole genome shotgun (WGS) entry which is preliminary data.</text>
</comment>
<reference evidence="10" key="1">
    <citation type="journal article" date="2021" name="Mol. Ecol. Resour.">
        <title>Apolygus lucorum genome provides insights into omnivorousness and mesophyll feeding.</title>
        <authorList>
            <person name="Liu Y."/>
            <person name="Liu H."/>
            <person name="Wang H."/>
            <person name="Huang T."/>
            <person name="Liu B."/>
            <person name="Yang B."/>
            <person name="Yin L."/>
            <person name="Li B."/>
            <person name="Zhang Y."/>
            <person name="Zhang S."/>
            <person name="Jiang F."/>
            <person name="Zhang X."/>
            <person name="Ren Y."/>
            <person name="Wang B."/>
            <person name="Wang S."/>
            <person name="Lu Y."/>
            <person name="Wu K."/>
            <person name="Fan W."/>
            <person name="Wang G."/>
        </authorList>
    </citation>
    <scope>NUCLEOTIDE SEQUENCE</scope>
    <source>
        <strain evidence="10">12Hb</strain>
    </source>
</reference>
<keyword evidence="7 8" id="KW-0175">Coiled coil</keyword>
<keyword evidence="5" id="KW-0963">Cytoplasm</keyword>
<dbReference type="OrthoDB" id="9909311at2759"/>